<comment type="similarity">
    <text evidence="1">Belongs to the aspartate/glutamate racemases family.</text>
</comment>
<organism evidence="3 4">
    <name type="scientific">Sphingomonas psychrotolerans</name>
    <dbReference type="NCBI Taxonomy" id="1327635"/>
    <lineage>
        <taxon>Bacteria</taxon>
        <taxon>Pseudomonadati</taxon>
        <taxon>Pseudomonadota</taxon>
        <taxon>Alphaproteobacteria</taxon>
        <taxon>Sphingomonadales</taxon>
        <taxon>Sphingomonadaceae</taxon>
        <taxon>Sphingomonas</taxon>
    </lineage>
</organism>
<dbReference type="KEGG" id="sphc:CVN68_06335"/>
<dbReference type="Proteomes" id="UP000229081">
    <property type="component" value="Chromosome"/>
</dbReference>
<dbReference type="InterPro" id="IPR001920">
    <property type="entry name" value="Asp/Glu_race"/>
</dbReference>
<dbReference type="Pfam" id="PF01177">
    <property type="entry name" value="Asp_Glu_race"/>
    <property type="match status" value="1"/>
</dbReference>
<reference evidence="3 4" key="1">
    <citation type="submission" date="2017-11" db="EMBL/GenBank/DDBJ databases">
        <title>Complete genome sequence of Sphingomonas sp. Strain Cra20, a psychrotolerant potential plant growth promoting rhizobacteria.</title>
        <authorList>
            <person name="Luo Y."/>
        </authorList>
    </citation>
    <scope>NUCLEOTIDE SEQUENCE [LARGE SCALE GENOMIC DNA]</scope>
    <source>
        <strain evidence="3 4">Cra20</strain>
    </source>
</reference>
<sequence>MRMIGLIGGMSWESSAEYYRILNQGVRDRLGPTASARCLLWSFDFSEIEALQHQGDWQGLIARMVDAARRLEAVGAEMLLICTNTMHRMAPEVQAAVRIPLLHIADPTAERIKAEGFGKVGLLGTAFTMEHDFYKGRLSERHGLEVIVPRDADRITVHRIIYEELVAGKVIASSRDAYRAVIARLVEDGAEAIILGCTEIMLLVRPEDSPVPLFDTTRIHAEAAISAALNS</sequence>
<protein>
    <submittedName>
        <fullName evidence="3">Aspartate racemase</fullName>
    </submittedName>
</protein>
<gene>
    <name evidence="3" type="ORF">CVN68_06335</name>
</gene>
<dbReference type="PANTHER" id="PTHR21198">
    <property type="entry name" value="GLUTAMATE RACEMASE"/>
    <property type="match status" value="1"/>
</dbReference>
<dbReference type="EMBL" id="CP024923">
    <property type="protein sequence ID" value="ATY31634.1"/>
    <property type="molecule type" value="Genomic_DNA"/>
</dbReference>
<proteinExistence type="inferred from homology"/>
<dbReference type="RefSeq" id="WP_100281443.1">
    <property type="nucleotide sequence ID" value="NZ_CP024923.1"/>
</dbReference>
<evidence type="ECO:0000256" key="2">
    <source>
        <dbReference type="ARBA" id="ARBA00023235"/>
    </source>
</evidence>
<keyword evidence="4" id="KW-1185">Reference proteome</keyword>
<dbReference type="GO" id="GO:0047661">
    <property type="term" value="F:amino-acid racemase activity"/>
    <property type="evidence" value="ECO:0007669"/>
    <property type="project" value="InterPro"/>
</dbReference>
<evidence type="ECO:0000313" key="4">
    <source>
        <dbReference type="Proteomes" id="UP000229081"/>
    </source>
</evidence>
<name>A0A2K8MF89_9SPHN</name>
<dbReference type="AlphaFoldDB" id="A0A2K8MF89"/>
<evidence type="ECO:0000313" key="3">
    <source>
        <dbReference type="EMBL" id="ATY31634.1"/>
    </source>
</evidence>
<dbReference type="InterPro" id="IPR015942">
    <property type="entry name" value="Asp/Glu/hydantoin_racemase"/>
</dbReference>
<evidence type="ECO:0000256" key="1">
    <source>
        <dbReference type="ARBA" id="ARBA00007847"/>
    </source>
</evidence>
<dbReference type="PANTHER" id="PTHR21198:SF7">
    <property type="entry name" value="ASPARTATE-GLUTAMATE RACEMASE FAMILY"/>
    <property type="match status" value="1"/>
</dbReference>
<accession>A0A2K8MF89</accession>
<dbReference type="Gene3D" id="3.40.50.1860">
    <property type="match status" value="2"/>
</dbReference>
<dbReference type="OrthoDB" id="9803739at2"/>
<keyword evidence="2" id="KW-0413">Isomerase</keyword>
<dbReference type="InterPro" id="IPR004380">
    <property type="entry name" value="Asp_race"/>
</dbReference>
<dbReference type="NCBIfam" id="TIGR00035">
    <property type="entry name" value="asp_race"/>
    <property type="match status" value="1"/>
</dbReference>
<dbReference type="SUPFAM" id="SSF53681">
    <property type="entry name" value="Aspartate/glutamate racemase"/>
    <property type="match status" value="2"/>
</dbReference>